<dbReference type="Pfam" id="PF13377">
    <property type="entry name" value="Peripla_BP_3"/>
    <property type="match status" value="1"/>
</dbReference>
<evidence type="ECO:0000313" key="6">
    <source>
        <dbReference type="Proteomes" id="UP000070620"/>
    </source>
</evidence>
<dbReference type="GO" id="GO:0003700">
    <property type="term" value="F:DNA-binding transcription factor activity"/>
    <property type="evidence" value="ECO:0007669"/>
    <property type="project" value="TreeGrafter"/>
</dbReference>
<protein>
    <submittedName>
        <fullName evidence="5">LacI family transcriptional regulator</fullName>
    </submittedName>
</protein>
<dbReference type="CDD" id="cd06279">
    <property type="entry name" value="PBP1_LacI-like"/>
    <property type="match status" value="1"/>
</dbReference>
<dbReference type="PANTHER" id="PTHR30146:SF138">
    <property type="entry name" value="TRANSCRIPTIONAL REGULATORY PROTEIN"/>
    <property type="match status" value="1"/>
</dbReference>
<keyword evidence="2" id="KW-0238">DNA-binding</keyword>
<dbReference type="InterPro" id="IPR028082">
    <property type="entry name" value="Peripla_BP_I"/>
</dbReference>
<name>A0A136PX70_9ACTN</name>
<keyword evidence="1" id="KW-0805">Transcription regulation</keyword>
<dbReference type="SUPFAM" id="SSF53822">
    <property type="entry name" value="Periplasmic binding protein-like I"/>
    <property type="match status" value="1"/>
</dbReference>
<evidence type="ECO:0000256" key="2">
    <source>
        <dbReference type="ARBA" id="ARBA00023125"/>
    </source>
</evidence>
<evidence type="ECO:0000256" key="3">
    <source>
        <dbReference type="ARBA" id="ARBA00023163"/>
    </source>
</evidence>
<dbReference type="SMART" id="SM00354">
    <property type="entry name" value="HTH_LACI"/>
    <property type="match status" value="1"/>
</dbReference>
<keyword evidence="3" id="KW-0804">Transcription</keyword>
<dbReference type="Gene3D" id="3.40.50.2300">
    <property type="match status" value="2"/>
</dbReference>
<keyword evidence="6" id="KW-1185">Reference proteome</keyword>
<dbReference type="InterPro" id="IPR000843">
    <property type="entry name" value="HTH_LacI"/>
</dbReference>
<evidence type="ECO:0000313" key="5">
    <source>
        <dbReference type="EMBL" id="KXK63071.1"/>
    </source>
</evidence>
<dbReference type="PROSITE" id="PS50932">
    <property type="entry name" value="HTH_LACI_2"/>
    <property type="match status" value="1"/>
</dbReference>
<sequence>MTVSNAFSKPDQLSAALRERILAAAQEVGYVGPDPAARALAKGTTGAVGIVLTSSLRFAFTDLVATSFLGAIAEELGPTGLALTLLTSSDDGAVIPARDVAIDGALVYSCDPTSTAVQYLSRRRLPLVYIDQDPVEGIPAVNVDDRSGARAAAQHLIDLGHRRVGLLLSGLHGTHGLVTPEELTVDGHASKQRLLGWRDALDAAGITPLMARQGGANLEQAKAGARLLLDRPDRPTALLCFSDAVAHGVLQAAEDLGIRVPDELSVVGFDDNPLAAQLRPALTTVRQDVQAKGRVAAAALARAIGDTRGDRPVTADHVLLPAELVVRDSTAAPPPD</sequence>
<accession>A0A136PX70</accession>
<dbReference type="Gene3D" id="1.10.260.40">
    <property type="entry name" value="lambda repressor-like DNA-binding domains"/>
    <property type="match status" value="1"/>
</dbReference>
<dbReference type="EMBL" id="LRQV01000010">
    <property type="protein sequence ID" value="KXK63071.1"/>
    <property type="molecule type" value="Genomic_DNA"/>
</dbReference>
<comment type="caution">
    <text evidence="5">The sequence shown here is derived from an EMBL/GenBank/DDBJ whole genome shotgun (WGS) entry which is preliminary data.</text>
</comment>
<dbReference type="RefSeq" id="WP_067360562.1">
    <property type="nucleotide sequence ID" value="NZ_JBIUBN010000015.1"/>
</dbReference>
<gene>
    <name evidence="5" type="ORF">AWW66_05025</name>
</gene>
<evidence type="ECO:0000256" key="1">
    <source>
        <dbReference type="ARBA" id="ARBA00023015"/>
    </source>
</evidence>
<dbReference type="AlphaFoldDB" id="A0A136PX70"/>
<dbReference type="GO" id="GO:0000976">
    <property type="term" value="F:transcription cis-regulatory region binding"/>
    <property type="evidence" value="ECO:0007669"/>
    <property type="project" value="TreeGrafter"/>
</dbReference>
<dbReference type="InterPro" id="IPR010982">
    <property type="entry name" value="Lambda_DNA-bd_dom_sf"/>
</dbReference>
<dbReference type="SUPFAM" id="SSF47413">
    <property type="entry name" value="lambda repressor-like DNA-binding domains"/>
    <property type="match status" value="1"/>
</dbReference>
<dbReference type="CDD" id="cd01392">
    <property type="entry name" value="HTH_LacI"/>
    <property type="match status" value="1"/>
</dbReference>
<dbReference type="Proteomes" id="UP000070620">
    <property type="component" value="Unassembled WGS sequence"/>
</dbReference>
<feature type="domain" description="HTH lacI-type" evidence="4">
    <location>
        <begin position="1"/>
        <end position="42"/>
    </location>
</feature>
<organism evidence="5 6">
    <name type="scientific">Micromonospora rosaria</name>
    <dbReference type="NCBI Taxonomy" id="47874"/>
    <lineage>
        <taxon>Bacteria</taxon>
        <taxon>Bacillati</taxon>
        <taxon>Actinomycetota</taxon>
        <taxon>Actinomycetes</taxon>
        <taxon>Micromonosporales</taxon>
        <taxon>Micromonosporaceae</taxon>
        <taxon>Micromonospora</taxon>
    </lineage>
</organism>
<reference evidence="5 6" key="1">
    <citation type="submission" date="2016-01" db="EMBL/GenBank/DDBJ databases">
        <title>Whole genome sequence and analysis of Micromonospora rosaria DSM 803, which can produce antibacterial substance rosamicin.</title>
        <authorList>
            <person name="Yang H."/>
            <person name="He X."/>
            <person name="Zhu D."/>
        </authorList>
    </citation>
    <scope>NUCLEOTIDE SEQUENCE [LARGE SCALE GENOMIC DNA]</scope>
    <source>
        <strain evidence="5 6">DSM 803</strain>
    </source>
</reference>
<evidence type="ECO:0000259" key="4">
    <source>
        <dbReference type="PROSITE" id="PS50932"/>
    </source>
</evidence>
<proteinExistence type="predicted"/>
<dbReference type="PANTHER" id="PTHR30146">
    <property type="entry name" value="LACI-RELATED TRANSCRIPTIONAL REPRESSOR"/>
    <property type="match status" value="1"/>
</dbReference>
<dbReference type="InterPro" id="IPR046335">
    <property type="entry name" value="LacI/GalR-like_sensor"/>
</dbReference>